<dbReference type="Proteomes" id="UP001642540">
    <property type="component" value="Unassembled WGS sequence"/>
</dbReference>
<evidence type="ECO:0000256" key="2">
    <source>
        <dbReference type="SAM" id="MobiDB-lite"/>
    </source>
</evidence>
<feature type="coiled-coil region" evidence="1">
    <location>
        <begin position="100"/>
        <end position="154"/>
    </location>
</feature>
<feature type="compositionally biased region" description="Low complexity" evidence="2">
    <location>
        <begin position="81"/>
        <end position="90"/>
    </location>
</feature>
<evidence type="ECO:0000313" key="4">
    <source>
        <dbReference type="Proteomes" id="UP001642540"/>
    </source>
</evidence>
<reference evidence="3 4" key="1">
    <citation type="submission" date="2024-08" db="EMBL/GenBank/DDBJ databases">
        <authorList>
            <person name="Cucini C."/>
            <person name="Frati F."/>
        </authorList>
    </citation>
    <scope>NUCLEOTIDE SEQUENCE [LARGE SCALE GENOMIC DNA]</scope>
</reference>
<name>A0ABP1RK79_9HEXA</name>
<evidence type="ECO:0000313" key="3">
    <source>
        <dbReference type="EMBL" id="CAL8129434.1"/>
    </source>
</evidence>
<dbReference type="EMBL" id="CAXLJM020000077">
    <property type="protein sequence ID" value="CAL8129434.1"/>
    <property type="molecule type" value="Genomic_DNA"/>
</dbReference>
<protein>
    <submittedName>
        <fullName evidence="3">Uncharacterized protein</fullName>
    </submittedName>
</protein>
<keyword evidence="4" id="KW-1185">Reference proteome</keyword>
<comment type="caution">
    <text evidence="3">The sequence shown here is derived from an EMBL/GenBank/DDBJ whole genome shotgun (WGS) entry which is preliminary data.</text>
</comment>
<feature type="region of interest" description="Disordered" evidence="2">
    <location>
        <begin position="66"/>
        <end position="98"/>
    </location>
</feature>
<feature type="compositionally biased region" description="Polar residues" evidence="2">
    <location>
        <begin position="12"/>
        <end position="28"/>
    </location>
</feature>
<sequence>MEVSRTPEGGENISQSARTIPRRSSQENLGIPPIRYGEWEPQPRSEAVIPPPIFQSTTTALDGTALTRTTVAPPRDDDTMSVSSHSSRVSIRSETRSLRMEDNKAEIARLEEESQQLESAMKQRIIRMQNQMHLLKLENSVLEQQQQLEEENDVLFDDEREERVNEEEKVNQCISSVVPDSGHVRYIPTPRRPSIPPPPPPVFGFHRKLDEKKNIWPHHPVNAPLPPPVLKKEDLGKVVIKPVESKWKDDKAPPVPLKIDEMKQEAAPIVVPDGGKETNQSSNSVAATPVSELLRIMKKEDRSASDGCVEGCVPWGAIPPESQFSSIARVDVKNAAKDFTD</sequence>
<evidence type="ECO:0000256" key="1">
    <source>
        <dbReference type="SAM" id="Coils"/>
    </source>
</evidence>
<gene>
    <name evidence="3" type="ORF">ODALV1_LOCUS23166</name>
</gene>
<keyword evidence="1" id="KW-0175">Coiled coil</keyword>
<feature type="region of interest" description="Disordered" evidence="2">
    <location>
        <begin position="1"/>
        <end position="50"/>
    </location>
</feature>
<accession>A0ABP1RK79</accession>
<proteinExistence type="predicted"/>
<organism evidence="3 4">
    <name type="scientific">Orchesella dallaii</name>
    <dbReference type="NCBI Taxonomy" id="48710"/>
    <lineage>
        <taxon>Eukaryota</taxon>
        <taxon>Metazoa</taxon>
        <taxon>Ecdysozoa</taxon>
        <taxon>Arthropoda</taxon>
        <taxon>Hexapoda</taxon>
        <taxon>Collembola</taxon>
        <taxon>Entomobryomorpha</taxon>
        <taxon>Entomobryoidea</taxon>
        <taxon>Orchesellidae</taxon>
        <taxon>Orchesellinae</taxon>
        <taxon>Orchesella</taxon>
    </lineage>
</organism>